<dbReference type="AlphaFoldDB" id="A0A7Y4GX07"/>
<evidence type="ECO:0000313" key="2">
    <source>
        <dbReference type="Proteomes" id="UP000544122"/>
    </source>
</evidence>
<proteinExistence type="predicted"/>
<name>A0A7Y4GX07_9BRAD</name>
<evidence type="ECO:0000313" key="1">
    <source>
        <dbReference type="EMBL" id="NOJ43520.1"/>
    </source>
</evidence>
<organism evidence="1 2">
    <name type="scientific">Bradyrhizobium australiense</name>
    <dbReference type="NCBI Taxonomy" id="2721161"/>
    <lineage>
        <taxon>Bacteria</taxon>
        <taxon>Pseudomonadati</taxon>
        <taxon>Pseudomonadota</taxon>
        <taxon>Alphaproteobacteria</taxon>
        <taxon>Hyphomicrobiales</taxon>
        <taxon>Nitrobacteraceae</taxon>
        <taxon>Bradyrhizobium</taxon>
    </lineage>
</organism>
<dbReference type="RefSeq" id="WP_171582718.1">
    <property type="nucleotide sequence ID" value="NZ_JAAVLX010000010.1"/>
</dbReference>
<comment type="caution">
    <text evidence="1">The sequence shown here is derived from an EMBL/GenBank/DDBJ whole genome shotgun (WGS) entry which is preliminary data.</text>
</comment>
<accession>A0A7Y4GX07</accession>
<keyword evidence="2" id="KW-1185">Reference proteome</keyword>
<sequence length="222" mass="25727">MERYGAEYWIDQRDVPEELVSLVMTLPRLLPGEKPEQYYQLLEGMVIDLCPEETVEWMWVVELAALWFEISRLRLLKHALIPTARADVLDKALAKTHPDAGTPGTNHLMRVKARAERQTLMKNPTDVELNTRLRAYGYDGDALHALAFTESAEAIGFIDKMLASARKEVRAITREMKNYRNFYVRLNDAKLRFYDEQRELEAERSAKIAQQEKTSHACKDQE</sequence>
<protein>
    <submittedName>
        <fullName evidence="1">Uncharacterized protein</fullName>
    </submittedName>
</protein>
<dbReference type="EMBL" id="JAAVLX010000010">
    <property type="protein sequence ID" value="NOJ43520.1"/>
    <property type="molecule type" value="Genomic_DNA"/>
</dbReference>
<dbReference type="Proteomes" id="UP000544122">
    <property type="component" value="Unassembled WGS sequence"/>
</dbReference>
<gene>
    <name evidence="1" type="ORF">HCN58_28835</name>
</gene>
<reference evidence="1 2" key="1">
    <citation type="submission" date="2020-03" db="EMBL/GenBank/DDBJ databases">
        <title>Bradyrhizobium diversity isolated from nodules of Indigofera sp.</title>
        <authorList>
            <person name="Klepa M."/>
            <person name="Helene L."/>
            <person name="Hungria M."/>
        </authorList>
    </citation>
    <scope>NUCLEOTIDE SEQUENCE [LARGE SCALE GENOMIC DNA]</scope>
    <source>
        <strain evidence="1 2">WSM 1791</strain>
    </source>
</reference>